<feature type="transmembrane region" description="Helical" evidence="1">
    <location>
        <begin position="401"/>
        <end position="423"/>
    </location>
</feature>
<name>A0A226F6M3_FOLCA</name>
<feature type="transmembrane region" description="Helical" evidence="1">
    <location>
        <begin position="710"/>
        <end position="735"/>
    </location>
</feature>
<dbReference type="EMBL" id="LNIX01000001">
    <property type="protein sequence ID" value="OXA65104.1"/>
    <property type="molecule type" value="Genomic_DNA"/>
</dbReference>
<feature type="chain" id="PRO_5012307932" evidence="2">
    <location>
        <begin position="24"/>
        <end position="746"/>
    </location>
</feature>
<reference evidence="3 4" key="1">
    <citation type="submission" date="2015-12" db="EMBL/GenBank/DDBJ databases">
        <title>The genome of Folsomia candida.</title>
        <authorList>
            <person name="Faddeeva A."/>
            <person name="Derks M.F."/>
            <person name="Anvar Y."/>
            <person name="Smit S."/>
            <person name="Van Straalen N."/>
            <person name="Roelofs D."/>
        </authorList>
    </citation>
    <scope>NUCLEOTIDE SEQUENCE [LARGE SCALE GENOMIC DNA]</scope>
    <source>
        <strain evidence="3 4">VU population</strain>
        <tissue evidence="3">Whole body</tissue>
    </source>
</reference>
<accession>A0A226F6M3</accession>
<evidence type="ECO:0000256" key="2">
    <source>
        <dbReference type="SAM" id="SignalP"/>
    </source>
</evidence>
<protein>
    <submittedName>
        <fullName evidence="3">Uncharacterized protein</fullName>
    </submittedName>
</protein>
<keyword evidence="1" id="KW-1133">Transmembrane helix</keyword>
<comment type="caution">
    <text evidence="3">The sequence shown here is derived from an EMBL/GenBank/DDBJ whole genome shotgun (WGS) entry which is preliminary data.</text>
</comment>
<sequence length="746" mass="85167">MTTLFPKIILLSIIASLIPIISANPPPDEVLDLINPFSSCLLVLYDYSEANWTINSLPIVRVKLKVTHTIWSGFNGEKDILNYNIRIDRNSSSPPIAYRPTYLPCTFEFHLFPPIHISIPHVTMLFTDRMRVPHVNIGYAYIGRLEDFTVPYKISEKTFHKILVTNVTNPVQWGAWATPLYESKRRYYAAPSLFSVLVLQDRLAFFGPQFYFLCELCTHCHAKFIRLYLPLTDLIDLNLRISTHTQTMVDKTWRINHLALNDPDIDKQERILRRSVRPNGRPRKYLNFKKYDSRQMNLDLILFKLAFNNATMTGFEGNKCVKMPLILDNSDDVKYSKLYVYVYPGSMTSGESNMPCVLMDLFMGQTLTYKMEGLEFTTCHQKSSATFIGVSDMVTPLDCTIWILILASCGTICAILSLGYFLLGRSSSSITVLLFVGCGSLLEQSNAPAKNQSTISTGRFIPTYANFAYILCGTWILAGLVLSTLYKSGYVKRLTVPPKRATYTDFQELIHNQFSVYTIPYDASVYIYAINQSRSEIEVARYGNWLSIILVFEYLLLGVGVDDYEYKLDRYNSSTYKMLQRLKNITKIPHNYVEISNGNSSFADLISDCHKPLALASWTDHINQVHAHLQAIYPHSAISKSLDPLGKLMKGWALFNWGNDIVLSRISGLMSSGLADKWYQLSKEKSVTKYIKIAQRFRQTWSRLKLGKNLVGILILFLVSCGISIAIFGMEILIFKKRRTKVSYYL</sequence>
<keyword evidence="4" id="KW-1185">Reference proteome</keyword>
<keyword evidence="1" id="KW-0812">Transmembrane</keyword>
<gene>
    <name evidence="3" type="ORF">Fcan01_01305</name>
</gene>
<dbReference type="Proteomes" id="UP000198287">
    <property type="component" value="Unassembled WGS sequence"/>
</dbReference>
<keyword evidence="2" id="KW-0732">Signal</keyword>
<dbReference type="AlphaFoldDB" id="A0A226F6M3"/>
<evidence type="ECO:0000313" key="3">
    <source>
        <dbReference type="EMBL" id="OXA65104.1"/>
    </source>
</evidence>
<feature type="signal peptide" evidence="2">
    <location>
        <begin position="1"/>
        <end position="23"/>
    </location>
</feature>
<evidence type="ECO:0000313" key="4">
    <source>
        <dbReference type="Proteomes" id="UP000198287"/>
    </source>
</evidence>
<proteinExistence type="predicted"/>
<feature type="transmembrane region" description="Helical" evidence="1">
    <location>
        <begin position="467"/>
        <end position="486"/>
    </location>
</feature>
<keyword evidence="1" id="KW-0472">Membrane</keyword>
<evidence type="ECO:0000256" key="1">
    <source>
        <dbReference type="SAM" id="Phobius"/>
    </source>
</evidence>
<organism evidence="3 4">
    <name type="scientific">Folsomia candida</name>
    <name type="common">Springtail</name>
    <dbReference type="NCBI Taxonomy" id="158441"/>
    <lineage>
        <taxon>Eukaryota</taxon>
        <taxon>Metazoa</taxon>
        <taxon>Ecdysozoa</taxon>
        <taxon>Arthropoda</taxon>
        <taxon>Hexapoda</taxon>
        <taxon>Collembola</taxon>
        <taxon>Entomobryomorpha</taxon>
        <taxon>Isotomoidea</taxon>
        <taxon>Isotomidae</taxon>
        <taxon>Proisotominae</taxon>
        <taxon>Folsomia</taxon>
    </lineage>
</organism>